<dbReference type="EMBL" id="WKJJ01000033">
    <property type="protein sequence ID" value="MRV76493.1"/>
    <property type="molecule type" value="Genomic_DNA"/>
</dbReference>
<feature type="active site" description="Proton donor" evidence="8">
    <location>
        <position position="483"/>
    </location>
</feature>
<evidence type="ECO:0000256" key="7">
    <source>
        <dbReference type="ARBA" id="ARBA00023049"/>
    </source>
</evidence>
<dbReference type="Gene3D" id="3.10.170.10">
    <property type="match status" value="1"/>
</dbReference>
<keyword evidence="15" id="KW-1185">Reference proteome</keyword>
<proteinExistence type="inferred from homology"/>
<organism evidence="14 15">
    <name type="scientific">Pseudoduganella rivuli</name>
    <dbReference type="NCBI Taxonomy" id="2666085"/>
    <lineage>
        <taxon>Bacteria</taxon>
        <taxon>Pseudomonadati</taxon>
        <taxon>Pseudomonadota</taxon>
        <taxon>Betaproteobacteria</taxon>
        <taxon>Burkholderiales</taxon>
        <taxon>Oxalobacteraceae</taxon>
        <taxon>Telluria group</taxon>
        <taxon>Pseudoduganella</taxon>
    </lineage>
</organism>
<dbReference type="PANTHER" id="PTHR33794">
    <property type="entry name" value="BACILLOLYSIN"/>
    <property type="match status" value="1"/>
</dbReference>
<dbReference type="SUPFAM" id="SSF48726">
    <property type="entry name" value="Immunoglobulin"/>
    <property type="match status" value="1"/>
</dbReference>
<gene>
    <name evidence="14" type="ORF">GJ700_32760</name>
</gene>
<comment type="similarity">
    <text evidence="1">Belongs to the peptidase M4 family.</text>
</comment>
<dbReference type="Pfam" id="PF07504">
    <property type="entry name" value="FTP"/>
    <property type="match status" value="1"/>
</dbReference>
<evidence type="ECO:0000259" key="12">
    <source>
        <dbReference type="Pfam" id="PF02868"/>
    </source>
</evidence>
<accession>A0A7X2IVX6</accession>
<dbReference type="PRINTS" id="PR00730">
    <property type="entry name" value="THERMOLYSIN"/>
</dbReference>
<dbReference type="Gene3D" id="2.60.40.10">
    <property type="entry name" value="Immunoglobulins"/>
    <property type="match status" value="1"/>
</dbReference>
<dbReference type="InterPro" id="IPR001570">
    <property type="entry name" value="Peptidase_M4_C_domain"/>
</dbReference>
<evidence type="ECO:0000256" key="9">
    <source>
        <dbReference type="SAM" id="MobiDB-lite"/>
    </source>
</evidence>
<dbReference type="PANTHER" id="PTHR33794:SF1">
    <property type="entry name" value="BACILLOLYSIN"/>
    <property type="match status" value="1"/>
</dbReference>
<dbReference type="Gene3D" id="3.10.450.490">
    <property type="match status" value="1"/>
</dbReference>
<keyword evidence="7" id="KW-0482">Metalloprotease</keyword>
<dbReference type="SUPFAM" id="SSF55486">
    <property type="entry name" value="Metalloproteases ('zincins'), catalytic domain"/>
    <property type="match status" value="1"/>
</dbReference>
<dbReference type="Gene3D" id="1.10.390.10">
    <property type="entry name" value="Neutral Protease Domain 2"/>
    <property type="match status" value="1"/>
</dbReference>
<dbReference type="InterPro" id="IPR023612">
    <property type="entry name" value="Peptidase_M4"/>
</dbReference>
<name>A0A7X2IVX6_9BURK</name>
<evidence type="ECO:0000256" key="4">
    <source>
        <dbReference type="ARBA" id="ARBA00022729"/>
    </source>
</evidence>
<dbReference type="InterPro" id="IPR050728">
    <property type="entry name" value="Zinc_Metalloprotease_M4"/>
</dbReference>
<evidence type="ECO:0000256" key="6">
    <source>
        <dbReference type="ARBA" id="ARBA00022833"/>
    </source>
</evidence>
<evidence type="ECO:0000256" key="3">
    <source>
        <dbReference type="ARBA" id="ARBA00022723"/>
    </source>
</evidence>
<feature type="active site" evidence="8">
    <location>
        <position position="391"/>
    </location>
</feature>
<feature type="domain" description="Peptidase M4 C-terminal" evidence="12">
    <location>
        <begin position="401"/>
        <end position="580"/>
    </location>
</feature>
<keyword evidence="5" id="KW-0378">Hydrolase</keyword>
<feature type="signal peptide" evidence="10">
    <location>
        <begin position="1"/>
        <end position="21"/>
    </location>
</feature>
<dbReference type="InterPro" id="IPR013783">
    <property type="entry name" value="Ig-like_fold"/>
</dbReference>
<evidence type="ECO:0000256" key="10">
    <source>
        <dbReference type="SAM" id="SignalP"/>
    </source>
</evidence>
<dbReference type="GO" id="GO:0006508">
    <property type="term" value="P:proteolysis"/>
    <property type="evidence" value="ECO:0007669"/>
    <property type="project" value="UniProtKB-KW"/>
</dbReference>
<keyword evidence="3" id="KW-0479">Metal-binding</keyword>
<dbReference type="GO" id="GO:0046872">
    <property type="term" value="F:metal ion binding"/>
    <property type="evidence" value="ECO:0007669"/>
    <property type="project" value="UniProtKB-KW"/>
</dbReference>
<dbReference type="Proteomes" id="UP000446768">
    <property type="component" value="Unassembled WGS sequence"/>
</dbReference>
<dbReference type="Pfam" id="PF01447">
    <property type="entry name" value="Peptidase_M4"/>
    <property type="match status" value="1"/>
</dbReference>
<keyword evidence="6" id="KW-0862">Zinc</keyword>
<evidence type="ECO:0000259" key="11">
    <source>
        <dbReference type="Pfam" id="PF01447"/>
    </source>
</evidence>
<keyword evidence="4 10" id="KW-0732">Signal</keyword>
<dbReference type="AlphaFoldDB" id="A0A7X2IVX6"/>
<feature type="region of interest" description="Disordered" evidence="9">
    <location>
        <begin position="52"/>
        <end position="71"/>
    </location>
</feature>
<dbReference type="Pfam" id="PF02868">
    <property type="entry name" value="Peptidase_M4_C"/>
    <property type="match status" value="1"/>
</dbReference>
<reference evidence="14 15" key="1">
    <citation type="submission" date="2019-11" db="EMBL/GenBank/DDBJ databases">
        <title>Novel species isolated from a subtropical stream in China.</title>
        <authorList>
            <person name="Lu H."/>
        </authorList>
    </citation>
    <scope>NUCLEOTIDE SEQUENCE [LARGE SCALE GENOMIC DNA]</scope>
    <source>
        <strain evidence="14 15">FT92W</strain>
    </source>
</reference>
<sequence length="836" mass="86471">MTLQKNLLALSIAAICVSAGAAPTMMAAPFAKSSAQDSAALAQKLSAAHGSTGLDNDHGYAPAREHPGEGGTRVVRLAHTYKGIRVLGSDSVVVTDGRGNVVNASASERRNGLGQGAANTLAATRAFSVTPAVAMQTAIDAAAGATSTQGVHRTAPQAELVIYPVVKRVRVPGKENKAESLLNALDVEDKVTGYALAWLVQTRMAEGGKLLFRDTVISAQDGSVLAQWNALQTVIGTGHSLYSGDVPIQTTLANGVYKMLDPARGTGGAYGGVAVTNAANSSASNPVPGAVFTNTTNVWGDGLPYTGGGATSANGQTVAVDALWGLMNTYDLLKNTQGWSSLDGMNTATYAAVHVDTNYDNGYYDPACKCLYLGDGANGRGIASLDVIGHELGHGITDATSNLNYTGESGGLNESFSDITGEMVEAYARSGATGSTIPASGNDWMVGKDLSPTGTPLRWMWKPSKDGASKDAWSSTLNTLNTHYSSGPSNRMFYFLSQGSSGSTSSEMYSPYLTQPPQAMTGIGNDKAYRIWFRAATTKFTSSTNYGDARAKMIQAATELYGAGSREVVAVTRAYAAINVGTDLGEGGGALAIATQPQSTTVVVGGTATFSVVAASGIAPYKYQWLRNGATIAGATQPTYSFTAQASDANSVFAVKVTDSSTTPQTVQSNNAVLMVSTGPEMLDLIKNGSFESGATSWGGTANVIGSWPNQPAYDGSKYAYLGGNGVTSTETLTQTVTIPSSASAATLSFALHIDSAETTTGTAYDKLAVTVKNSAGAVLGTLATYSNLNKAAGYTVKSFNLLPYKGQTVTLSFASTEDSSMQTSFVVDKVRLIVN</sequence>
<dbReference type="RefSeq" id="WP_154382048.1">
    <property type="nucleotide sequence ID" value="NZ_WKJJ01000033.1"/>
</dbReference>
<dbReference type="Gene3D" id="2.60.120.260">
    <property type="entry name" value="Galactose-binding domain-like"/>
    <property type="match status" value="1"/>
</dbReference>
<keyword evidence="2" id="KW-0645">Protease</keyword>
<feature type="domain" description="FTP" evidence="13">
    <location>
        <begin position="71"/>
        <end position="105"/>
    </location>
</feature>
<evidence type="ECO:0000256" key="1">
    <source>
        <dbReference type="ARBA" id="ARBA00009388"/>
    </source>
</evidence>
<feature type="chain" id="PRO_5030876152" evidence="10">
    <location>
        <begin position="22"/>
        <end position="836"/>
    </location>
</feature>
<dbReference type="InterPro" id="IPR011096">
    <property type="entry name" value="FTP_domain"/>
</dbReference>
<feature type="domain" description="Peptidase M4" evidence="11">
    <location>
        <begin position="236"/>
        <end position="398"/>
    </location>
</feature>
<protein>
    <submittedName>
        <fullName evidence="14">M4 family peptidase</fullName>
    </submittedName>
</protein>
<evidence type="ECO:0000256" key="2">
    <source>
        <dbReference type="ARBA" id="ARBA00022670"/>
    </source>
</evidence>
<evidence type="ECO:0000313" key="15">
    <source>
        <dbReference type="Proteomes" id="UP000446768"/>
    </source>
</evidence>
<feature type="compositionally biased region" description="Basic and acidic residues" evidence="9">
    <location>
        <begin position="55"/>
        <end position="68"/>
    </location>
</feature>
<comment type="caution">
    <text evidence="14">The sequence shown here is derived from an EMBL/GenBank/DDBJ whole genome shotgun (WGS) entry which is preliminary data.</text>
</comment>
<evidence type="ECO:0000313" key="14">
    <source>
        <dbReference type="EMBL" id="MRV76493.1"/>
    </source>
</evidence>
<dbReference type="InterPro" id="IPR036179">
    <property type="entry name" value="Ig-like_dom_sf"/>
</dbReference>
<evidence type="ECO:0000259" key="13">
    <source>
        <dbReference type="Pfam" id="PF07504"/>
    </source>
</evidence>
<dbReference type="InterPro" id="IPR013856">
    <property type="entry name" value="Peptidase_M4_domain"/>
</dbReference>
<dbReference type="CDD" id="cd09597">
    <property type="entry name" value="M4_TLP"/>
    <property type="match status" value="1"/>
</dbReference>
<dbReference type="InterPro" id="IPR027268">
    <property type="entry name" value="Peptidase_M4/M1_CTD_sf"/>
</dbReference>
<dbReference type="GO" id="GO:0004222">
    <property type="term" value="F:metalloendopeptidase activity"/>
    <property type="evidence" value="ECO:0007669"/>
    <property type="project" value="InterPro"/>
</dbReference>
<evidence type="ECO:0000256" key="8">
    <source>
        <dbReference type="PIRSR" id="PIRSR623612-1"/>
    </source>
</evidence>
<evidence type="ECO:0000256" key="5">
    <source>
        <dbReference type="ARBA" id="ARBA00022801"/>
    </source>
</evidence>